<evidence type="ECO:0000313" key="2">
    <source>
        <dbReference type="EMBL" id="ABS47830.1"/>
    </source>
</evidence>
<keyword evidence="1" id="KW-0472">Membrane</keyword>
<accession>A0A0U1QYM3</accession>
<gene>
    <name evidence="2" type="ordered locus">YpsIP31758_2827</name>
</gene>
<evidence type="ECO:0000256" key="1">
    <source>
        <dbReference type="SAM" id="Phobius"/>
    </source>
</evidence>
<organism evidence="2 3">
    <name type="scientific">Yersinia pseudotuberculosis serotype O:1b (strain IP 31758)</name>
    <dbReference type="NCBI Taxonomy" id="349747"/>
    <lineage>
        <taxon>Bacteria</taxon>
        <taxon>Pseudomonadati</taxon>
        <taxon>Pseudomonadota</taxon>
        <taxon>Gammaproteobacteria</taxon>
        <taxon>Enterobacterales</taxon>
        <taxon>Yersiniaceae</taxon>
        <taxon>Yersinia</taxon>
    </lineage>
</organism>
<dbReference type="EMBL" id="CP000720">
    <property type="protein sequence ID" value="ABS47830.1"/>
    <property type="molecule type" value="Genomic_DNA"/>
</dbReference>
<sequence length="39" mass="4437">MSDNQTAILIICIYYLSQAVIVDDYINKVKPEKAADDFD</sequence>
<proteinExistence type="predicted"/>
<keyword evidence="1" id="KW-0812">Transmembrane</keyword>
<feature type="transmembrane region" description="Helical" evidence="1">
    <location>
        <begin position="6"/>
        <end position="26"/>
    </location>
</feature>
<protein>
    <submittedName>
        <fullName evidence="2">Uncharacterized protein</fullName>
    </submittedName>
</protein>
<dbReference type="Proteomes" id="UP000002412">
    <property type="component" value="Chromosome"/>
</dbReference>
<reference evidence="2 3" key="1">
    <citation type="journal article" date="2007" name="PLoS Genet.">
        <title>The complete genome sequence of Yersinia pseudotuberculosis IP31758, the causative agent of Far East scarlet-like fever.</title>
        <authorList>
            <person name="Eppinger M."/>
            <person name="Rosovitz M.J."/>
            <person name="Fricke W.F."/>
            <person name="Rasko D.A."/>
            <person name="Kokorina G."/>
            <person name="Fayolle C."/>
            <person name="Lindler L.E."/>
            <person name="Carniel E."/>
            <person name="Ravel J."/>
        </authorList>
    </citation>
    <scope>NUCLEOTIDE SEQUENCE [LARGE SCALE GENOMIC DNA]</scope>
    <source>
        <strain evidence="2 3">IP 31758</strain>
    </source>
</reference>
<evidence type="ECO:0000313" key="3">
    <source>
        <dbReference type="Proteomes" id="UP000002412"/>
    </source>
</evidence>
<dbReference type="AlphaFoldDB" id="A0A0U1QYM3"/>
<name>A0A0U1QYM3_YERP3</name>
<dbReference type="HOGENOM" id="CLU_3319659_0_0_6"/>
<keyword evidence="1" id="KW-1133">Transmembrane helix</keyword>
<dbReference type="KEGG" id="ypi:YpsIP31758_2827"/>